<sequence>MTESARAYYPPPLLFTVESIIFSA</sequence>
<comment type="caution">
    <text evidence="1">The sequence shown here is derived from an EMBL/GenBank/DDBJ whole genome shotgun (WGS) entry which is preliminary data.</text>
</comment>
<evidence type="ECO:0000313" key="2">
    <source>
        <dbReference type="Proteomes" id="UP001430953"/>
    </source>
</evidence>
<protein>
    <submittedName>
        <fullName evidence="1">Uncharacterized protein</fullName>
    </submittedName>
</protein>
<reference evidence="1 2" key="1">
    <citation type="submission" date="2023-03" db="EMBL/GenBank/DDBJ databases">
        <title>High recombination rates correlate with genetic variation in Cardiocondyla obscurior ants.</title>
        <authorList>
            <person name="Errbii M."/>
        </authorList>
    </citation>
    <scope>NUCLEOTIDE SEQUENCE [LARGE SCALE GENOMIC DNA]</scope>
    <source>
        <strain evidence="1">Alpha-2009</strain>
        <tissue evidence="1">Whole body</tissue>
    </source>
</reference>
<dbReference type="Proteomes" id="UP001430953">
    <property type="component" value="Unassembled WGS sequence"/>
</dbReference>
<dbReference type="EMBL" id="JADYXP020000010">
    <property type="protein sequence ID" value="KAL0115171.1"/>
    <property type="molecule type" value="Genomic_DNA"/>
</dbReference>
<name>A0AAW2FLB8_9HYME</name>
<evidence type="ECO:0000313" key="1">
    <source>
        <dbReference type="EMBL" id="KAL0115171.1"/>
    </source>
</evidence>
<organism evidence="1 2">
    <name type="scientific">Cardiocondyla obscurior</name>
    <dbReference type="NCBI Taxonomy" id="286306"/>
    <lineage>
        <taxon>Eukaryota</taxon>
        <taxon>Metazoa</taxon>
        <taxon>Ecdysozoa</taxon>
        <taxon>Arthropoda</taxon>
        <taxon>Hexapoda</taxon>
        <taxon>Insecta</taxon>
        <taxon>Pterygota</taxon>
        <taxon>Neoptera</taxon>
        <taxon>Endopterygota</taxon>
        <taxon>Hymenoptera</taxon>
        <taxon>Apocrita</taxon>
        <taxon>Aculeata</taxon>
        <taxon>Formicoidea</taxon>
        <taxon>Formicidae</taxon>
        <taxon>Myrmicinae</taxon>
        <taxon>Cardiocondyla</taxon>
    </lineage>
</organism>
<proteinExistence type="predicted"/>
<accession>A0AAW2FLB8</accession>
<dbReference type="AlphaFoldDB" id="A0AAW2FLB8"/>
<gene>
    <name evidence="1" type="ORF">PUN28_010643</name>
</gene>
<keyword evidence="2" id="KW-1185">Reference proteome</keyword>